<evidence type="ECO:0000313" key="1">
    <source>
        <dbReference type="EMBL" id="KAA6395040.1"/>
    </source>
</evidence>
<name>A0A5J4WJD8_9EUKA</name>
<gene>
    <name evidence="1" type="ORF">EZS28_009433</name>
</gene>
<dbReference type="EMBL" id="SNRW01001783">
    <property type="protein sequence ID" value="KAA6395040.1"/>
    <property type="molecule type" value="Genomic_DNA"/>
</dbReference>
<organism evidence="1 2">
    <name type="scientific">Streblomastix strix</name>
    <dbReference type="NCBI Taxonomy" id="222440"/>
    <lineage>
        <taxon>Eukaryota</taxon>
        <taxon>Metamonada</taxon>
        <taxon>Preaxostyla</taxon>
        <taxon>Oxymonadida</taxon>
        <taxon>Streblomastigidae</taxon>
        <taxon>Streblomastix</taxon>
    </lineage>
</organism>
<accession>A0A5J4WJD8</accession>
<proteinExistence type="predicted"/>
<protein>
    <submittedName>
        <fullName evidence="1">Uncharacterized protein</fullName>
    </submittedName>
</protein>
<dbReference type="AlphaFoldDB" id="A0A5J4WJD8"/>
<reference evidence="1 2" key="1">
    <citation type="submission" date="2019-03" db="EMBL/GenBank/DDBJ databases">
        <title>Single cell metagenomics reveals metabolic interactions within the superorganism composed of flagellate Streblomastix strix and complex community of Bacteroidetes bacteria on its surface.</title>
        <authorList>
            <person name="Treitli S.C."/>
            <person name="Kolisko M."/>
            <person name="Husnik F."/>
            <person name="Keeling P."/>
            <person name="Hampl V."/>
        </authorList>
    </citation>
    <scope>NUCLEOTIDE SEQUENCE [LARGE SCALE GENOMIC DNA]</scope>
    <source>
        <strain evidence="1">ST1C</strain>
    </source>
</reference>
<comment type="caution">
    <text evidence="1">The sequence shown here is derived from an EMBL/GenBank/DDBJ whole genome shotgun (WGS) entry which is preliminary data.</text>
</comment>
<evidence type="ECO:0000313" key="2">
    <source>
        <dbReference type="Proteomes" id="UP000324800"/>
    </source>
</evidence>
<sequence>MSDSIVVKQALCDLTDATKLFYLIQKAITSVNITSAPFFISYIVIPNIKLTPSSENPLIFMHLISKSLPTSATGPEERRPHCLEEAFDPSFLSQPHLLNYL</sequence>
<dbReference type="Proteomes" id="UP000324800">
    <property type="component" value="Unassembled WGS sequence"/>
</dbReference>